<feature type="repeat" description="TPR" evidence="1">
    <location>
        <begin position="258"/>
        <end position="291"/>
    </location>
</feature>
<dbReference type="RefSeq" id="WP_207680380.1">
    <property type="nucleotide sequence ID" value="NZ_CP061800.1"/>
</dbReference>
<dbReference type="Pfam" id="PF03783">
    <property type="entry name" value="CsgG"/>
    <property type="match status" value="1"/>
</dbReference>
<organism evidence="2 3">
    <name type="scientific">Desulfonema magnum</name>
    <dbReference type="NCBI Taxonomy" id="45655"/>
    <lineage>
        <taxon>Bacteria</taxon>
        <taxon>Pseudomonadati</taxon>
        <taxon>Thermodesulfobacteriota</taxon>
        <taxon>Desulfobacteria</taxon>
        <taxon>Desulfobacterales</taxon>
        <taxon>Desulfococcaceae</taxon>
        <taxon>Desulfonema</taxon>
    </lineage>
</organism>
<proteinExistence type="predicted"/>
<dbReference type="PROSITE" id="PS50005">
    <property type="entry name" value="TPR"/>
    <property type="match status" value="1"/>
</dbReference>
<dbReference type="Gene3D" id="3.40.50.10610">
    <property type="entry name" value="ABC-type transport auxiliary lipoprotein component"/>
    <property type="match status" value="1"/>
</dbReference>
<dbReference type="InterPro" id="IPR011990">
    <property type="entry name" value="TPR-like_helical_dom_sf"/>
</dbReference>
<evidence type="ECO:0000313" key="3">
    <source>
        <dbReference type="Proteomes" id="UP000663722"/>
    </source>
</evidence>
<keyword evidence="3" id="KW-1185">Reference proteome</keyword>
<dbReference type="PROSITE" id="PS51257">
    <property type="entry name" value="PROKAR_LIPOPROTEIN"/>
    <property type="match status" value="1"/>
</dbReference>
<dbReference type="AlphaFoldDB" id="A0A975GTX0"/>
<dbReference type="KEGG" id="dmm:dnm_095330"/>
<keyword evidence="1" id="KW-0802">TPR repeat</keyword>
<protein>
    <submittedName>
        <fullName evidence="2">Tetratricopeptide repeat-containing protein</fullName>
    </submittedName>
</protein>
<sequence>MKSSCHLFSVFSVIIIILLLTGCGHGISVPVIRPAEIDLGRANKIAIGRITGNMGPRMADLLTSRLFESGYFQVLDRENIDRIMQEHQLNLSGLVDEQTAVKLGKLTGTSALIFGHSVMTYQQKRWKDEAYKDNDGKFHRNYHIKGIAKALTSFRVVSLETGKILAAKSISQEATDAMSEDNRWPRPPYKESLVDDAVNKTLDTFMKMIAPYTEYVQVKFADSALPEGKSGIRFAKNGLWRDALEQFELAAQKSPNNPDILYNLGLAYEYNYMFAEAVEVLKKANKIRPDDKYLKEINNIRQMEAEQKKLDQQSIMK</sequence>
<evidence type="ECO:0000313" key="2">
    <source>
        <dbReference type="EMBL" id="QTA93432.1"/>
    </source>
</evidence>
<dbReference type="InterPro" id="IPR019734">
    <property type="entry name" value="TPR_rpt"/>
</dbReference>
<dbReference type="SMART" id="SM00028">
    <property type="entry name" value="TPR"/>
    <property type="match status" value="1"/>
</dbReference>
<dbReference type="SUPFAM" id="SSF48452">
    <property type="entry name" value="TPR-like"/>
    <property type="match status" value="1"/>
</dbReference>
<evidence type="ECO:0000256" key="1">
    <source>
        <dbReference type="PROSITE-ProRule" id="PRU00339"/>
    </source>
</evidence>
<dbReference type="Proteomes" id="UP000663722">
    <property type="component" value="Chromosome"/>
</dbReference>
<dbReference type="GO" id="GO:0030288">
    <property type="term" value="C:outer membrane-bounded periplasmic space"/>
    <property type="evidence" value="ECO:0007669"/>
    <property type="project" value="InterPro"/>
</dbReference>
<gene>
    <name evidence="2" type="ORF">dnm_095330</name>
</gene>
<reference evidence="2" key="1">
    <citation type="journal article" date="2021" name="Microb. Physiol.">
        <title>Proteogenomic Insights into the Physiology of Marine, Sulfate-Reducing, Filamentous Desulfonema limicola and Desulfonema magnum.</title>
        <authorList>
            <person name="Schnaars V."/>
            <person name="Wohlbrand L."/>
            <person name="Scheve S."/>
            <person name="Hinrichs C."/>
            <person name="Reinhardt R."/>
            <person name="Rabus R."/>
        </authorList>
    </citation>
    <scope>NUCLEOTIDE SEQUENCE</scope>
    <source>
        <strain evidence="2">4be13</strain>
    </source>
</reference>
<dbReference type="Gene3D" id="1.25.40.10">
    <property type="entry name" value="Tetratricopeptide repeat domain"/>
    <property type="match status" value="1"/>
</dbReference>
<dbReference type="InterPro" id="IPR005534">
    <property type="entry name" value="Curli_assmbl/transp-comp_CsgG"/>
</dbReference>
<name>A0A975GTX0_9BACT</name>
<accession>A0A975GTX0</accession>
<dbReference type="EMBL" id="CP061800">
    <property type="protein sequence ID" value="QTA93432.1"/>
    <property type="molecule type" value="Genomic_DNA"/>
</dbReference>